<evidence type="ECO:0000313" key="1">
    <source>
        <dbReference type="EMBL" id="MCR8636922.1"/>
    </source>
</evidence>
<comment type="caution">
    <text evidence="1">The sequence shown here is derived from an EMBL/GenBank/DDBJ whole genome shotgun (WGS) entry which is preliminary data.</text>
</comment>
<accession>A0ABT1YVH8</accession>
<protein>
    <recommendedName>
        <fullName evidence="3">Exo-alpha-sialidase</fullName>
    </recommendedName>
</protein>
<dbReference type="EMBL" id="JANQBD010000063">
    <property type="protein sequence ID" value="MCR8636922.1"/>
    <property type="molecule type" value="Genomic_DNA"/>
</dbReference>
<gene>
    <name evidence="1" type="ORF">NV381_37785</name>
</gene>
<evidence type="ECO:0008006" key="3">
    <source>
        <dbReference type="Google" id="ProtNLM"/>
    </source>
</evidence>
<name>A0ABT1YVH8_9BACL</name>
<dbReference type="RefSeq" id="WP_258218410.1">
    <property type="nucleotide sequence ID" value="NZ_JANQBD010000063.1"/>
</dbReference>
<dbReference type="Gene3D" id="2.120.10.10">
    <property type="match status" value="1"/>
</dbReference>
<organism evidence="1 2">
    <name type="scientific">Paenibacillus radicis</name>
    <name type="common">ex Xue et al. 2023</name>
    <dbReference type="NCBI Taxonomy" id="2972489"/>
    <lineage>
        <taxon>Bacteria</taxon>
        <taxon>Bacillati</taxon>
        <taxon>Bacillota</taxon>
        <taxon>Bacilli</taxon>
        <taxon>Bacillales</taxon>
        <taxon>Paenibacillaceae</taxon>
        <taxon>Paenibacillus</taxon>
    </lineage>
</organism>
<dbReference type="Proteomes" id="UP001300012">
    <property type="component" value="Unassembled WGS sequence"/>
</dbReference>
<sequence>MRQRFVNILNRKKKRKGVVPFCSILLLIGAVGLLSACMSVNGQSSAIKPGTVYSYGFDGKQIVSYDAGNSYSVDQGGGISISYQNGAVTAKAPLKLDTTGKVMGMSKDETGLYISEDKTAIVYGFANGASKPLHVLISDEKGKTWNEYEIKGAKGFETKFIGFTTKRDGWIVSGASQGVGSSLNYVYQTSDGGMTWEEIGNANDVYSEQLTAAGFYNKDIGFLGFRYYMDYGPVIYWTKDRGKSWERLSVTLPEKFNDYRKNPLTPIFNGSDGLFPIAVRDQELQDIGTIYLTSKDGGLTWGYDESLDKLEIHK</sequence>
<evidence type="ECO:0000313" key="2">
    <source>
        <dbReference type="Proteomes" id="UP001300012"/>
    </source>
</evidence>
<reference evidence="1 2" key="1">
    <citation type="submission" date="2022-08" db="EMBL/GenBank/DDBJ databases">
        <title>Paenibacillus endoradicis sp. nov., Paenibacillus radicibacter sp. nov and Paenibacillus pararadicis sp. nov., three cold-adapted plant growth-promoting bacteria isolated from root of Larix gmelinii in Great Khingan.</title>
        <authorList>
            <person name="Xue H."/>
        </authorList>
    </citation>
    <scope>NUCLEOTIDE SEQUENCE [LARGE SCALE GENOMIC DNA]</scope>
    <source>
        <strain evidence="1 2">N5-1-1-5</strain>
    </source>
</reference>
<proteinExistence type="predicted"/>
<keyword evidence="2" id="KW-1185">Reference proteome</keyword>
<dbReference type="SUPFAM" id="SSF110296">
    <property type="entry name" value="Oligoxyloglucan reducing end-specific cellobiohydrolase"/>
    <property type="match status" value="1"/>
</dbReference>